<dbReference type="Gene3D" id="2.60.40.10">
    <property type="entry name" value="Immunoglobulins"/>
    <property type="match status" value="2"/>
</dbReference>
<evidence type="ECO:0000259" key="2">
    <source>
        <dbReference type="Pfam" id="PF19081"/>
    </source>
</evidence>
<feature type="domain" description="Ig-like" evidence="2">
    <location>
        <begin position="579"/>
        <end position="655"/>
    </location>
</feature>
<feature type="domain" description="Ig-like" evidence="2">
    <location>
        <begin position="501"/>
        <end position="577"/>
    </location>
</feature>
<dbReference type="Pfam" id="PF19406">
    <property type="entry name" value="PKD_5"/>
    <property type="match status" value="3"/>
</dbReference>
<dbReference type="RefSeq" id="WP_321561206.1">
    <property type="nucleotide sequence ID" value="NZ_CP139558.1"/>
</dbReference>
<dbReference type="EMBL" id="CP139558">
    <property type="protein sequence ID" value="WPU92040.1"/>
    <property type="molecule type" value="Genomic_DNA"/>
</dbReference>
<feature type="domain" description="Ig-like" evidence="2">
    <location>
        <begin position="993"/>
        <end position="1069"/>
    </location>
</feature>
<gene>
    <name evidence="4" type="ORF">SNE25_22225</name>
</gene>
<proteinExistence type="predicted"/>
<dbReference type="Pfam" id="PF13585">
    <property type="entry name" value="CHU_C"/>
    <property type="match status" value="1"/>
</dbReference>
<reference evidence="4 5" key="1">
    <citation type="submission" date="2023-11" db="EMBL/GenBank/DDBJ databases">
        <title>Analysis of the Genomes of Mucilaginibacter gossypii cycad 4 and M. sabulilitoris SNA2: microbes with the potential for plant growth promotion.</title>
        <authorList>
            <person name="Hirsch A.M."/>
            <person name="Humm E."/>
            <person name="Rubbi M."/>
            <person name="Del Vecchio G."/>
            <person name="Ha S.M."/>
            <person name="Pellegrini M."/>
            <person name="Gunsalus R.P."/>
        </authorList>
    </citation>
    <scope>NUCLEOTIDE SEQUENCE [LARGE SCALE GENOMIC DNA]</scope>
    <source>
        <strain evidence="4 5">SNA2</strain>
    </source>
</reference>
<dbReference type="InterPro" id="IPR044023">
    <property type="entry name" value="Ig_7"/>
</dbReference>
<evidence type="ECO:0000313" key="4">
    <source>
        <dbReference type="EMBL" id="WPU92040.1"/>
    </source>
</evidence>
<feature type="signal peptide" evidence="1">
    <location>
        <begin position="1"/>
        <end position="19"/>
    </location>
</feature>
<feature type="domain" description="Ig-like" evidence="2">
    <location>
        <begin position="181"/>
        <end position="255"/>
    </location>
</feature>
<accession>A0ABZ0TFT7</accession>
<feature type="domain" description="PKD-like" evidence="3">
    <location>
        <begin position="1176"/>
        <end position="1259"/>
    </location>
</feature>
<dbReference type="Proteomes" id="UP001324380">
    <property type="component" value="Chromosome"/>
</dbReference>
<keyword evidence="1" id="KW-0732">Signal</keyword>
<dbReference type="InterPro" id="IPR026341">
    <property type="entry name" value="T9SS_type_B"/>
</dbReference>
<organism evidence="4 5">
    <name type="scientific">Mucilaginibacter sabulilitoris</name>
    <dbReference type="NCBI Taxonomy" id="1173583"/>
    <lineage>
        <taxon>Bacteria</taxon>
        <taxon>Pseudomonadati</taxon>
        <taxon>Bacteroidota</taxon>
        <taxon>Sphingobacteriia</taxon>
        <taxon>Sphingobacteriales</taxon>
        <taxon>Sphingobacteriaceae</taxon>
        <taxon>Mucilaginibacter</taxon>
    </lineage>
</organism>
<evidence type="ECO:0000256" key="1">
    <source>
        <dbReference type="SAM" id="SignalP"/>
    </source>
</evidence>
<evidence type="ECO:0000313" key="5">
    <source>
        <dbReference type="Proteomes" id="UP001324380"/>
    </source>
</evidence>
<feature type="chain" id="PRO_5047038751" evidence="1">
    <location>
        <begin position="20"/>
        <end position="1777"/>
    </location>
</feature>
<name>A0ABZ0TFT7_9SPHI</name>
<feature type="domain" description="Ig-like" evidence="2">
    <location>
        <begin position="257"/>
        <end position="334"/>
    </location>
</feature>
<feature type="domain" description="Ig-like" evidence="2">
    <location>
        <begin position="337"/>
        <end position="416"/>
    </location>
</feature>
<feature type="domain" description="Ig-like" evidence="2">
    <location>
        <begin position="101"/>
        <end position="178"/>
    </location>
</feature>
<dbReference type="InterPro" id="IPR013783">
    <property type="entry name" value="Ig-like_fold"/>
</dbReference>
<feature type="domain" description="Ig-like" evidence="2">
    <location>
        <begin position="913"/>
        <end position="990"/>
    </location>
</feature>
<feature type="domain" description="PKD-like" evidence="3">
    <location>
        <begin position="1082"/>
        <end position="1166"/>
    </location>
</feature>
<dbReference type="NCBIfam" id="TIGR04131">
    <property type="entry name" value="Bac_Flav_CTERM"/>
    <property type="match status" value="1"/>
</dbReference>
<evidence type="ECO:0000259" key="3">
    <source>
        <dbReference type="Pfam" id="PF19406"/>
    </source>
</evidence>
<feature type="domain" description="PKD-like" evidence="3">
    <location>
        <begin position="1271"/>
        <end position="1352"/>
    </location>
</feature>
<dbReference type="InterPro" id="IPR045828">
    <property type="entry name" value="PKD_Bacteroidetes"/>
</dbReference>
<sequence>MYKYLLILLFVLVSQTVFGKDCTLQVTVSSSGTSICSGTSVVLTANASGGIGPYTYIWNTGENTSSISVNKAGTYTVTVSDKTPGCQPVKKSISVTSIITPNAPTASSQTVCPNTSAKLVATGPGGSYQWYDAPEEGNFLASGNTYQTPLITETTTFYVQTTVSQCTSPRTAVTVNVTGRPSVTGATLCAGGVATLSASGGDSYTWYDAPSNGNQVGTGATFVTPVLFASKVYYVVAIIKGCTSVATAVTAKVTPPPQAPVANGTTTCTGSVVSLHADAPDGVFDWFDVPTGGTSLISSPDYTTPPLTANTTYYVQTTVDNCQSSRTPVHIIVTAPPQPPAAQTVGICSGNKVTLTADPSPTGTYAWYDQQTGGTLLANGVNFQTPVLTGSTTYYVQHMNAGCSSDRAAINVTVNPLPSPPVAAEPVICPGSVATLTATSTGGGTFQWYSLPTGGTLLSSDAVYVTPALTADATYYVQTTESGCASARRAIKVTVLPALPAPTVPATSVCSGNSVTLTASGSPGDYEWYDAATGGNLLVTGSVFVTPELTTVQTYYVQSTANNCTSARTPVTVNITPLPSAPTVSGTSVCLGSSANLTASSPDGIIRWYDAPTGGTLLASGNTFSTPPLVAAKTYYAQTVNGPCVSARIPVPVTIIIINDPQFEYSSGTFCTAGGNPTPVIHNPAGGTFSATPAGLAFVSTTTGQINVGASTPGKYTVIFTYGGSCPGTSSADINIISTATPTPNAQFNYDGPFCQGNPDPKPVFAAGASAGVFSSDSPDLVFRNKETGQINLDDSKAGTYTITNNIFATAGCASGTFSRQVTIGERAIVNAGPDQNVVSGTPVQLAGSIGGSASSARWSAAAGSFSDRDALNAVYTPAPGATTVTLTLTTNNPSGVCGPASSTVNIYISAVPAAPTAANSSVCLGNPATLIATAPGGTYRWFDASNGGNELFTGPIFKTPPITATAIYYVQVTKNGLTSARTPVTVNITLTPAAPQVDAPPVCQGNSATLTASGSTGTYTWFDDPLGSIVLSHNAVYNTPALTGNHTYYVQTTVNGCTSEIKPVPVVVGQAPHIISSSGDIVCSGTALNYTINTDISTPAITYIWSRAAVPGISNPPSTGTSATISETLMNTDNTPVTVKYIITAASNGCSGPPFTYEVKVNPLPVVTNNPTASTCNDTPHNFTIAFSPDNGGVSATWSRAAVAGISNAAVSGQTAAVIKEVLHNTTVAPVDVTYVFNYKTANCIGTPFNLVMTVKPEVSITSEPTGGACSGASVNYSIKSNIESAAFTWSREVVTNISNPAVSNQTSSTIDEKLINTSTIPVKVTYNIVPTAFGCTGDAFTYVVTVNPQPAKPVANSNSPVCVGNTIQLRTPTVAKASYMWTGPNGYTSTAQNPDINNATTANNGTYNLYVTVNDCTSPAAPADVKVNELPHADAGPDLTKCIITTAIPLQGSVTGGTNTGIWTAPETGGTFLPSSDDLHAQYIPSTQDKAAGTVTLTLSSTSKDNCAISTDEMTINFKPSPATDAGDDRQVCMQDESVKLEGQVFIPGGATWKTSGTGTFSPSESQPDAFYIPSAADKQSGSVKLTLTANVTGVCDIPSDEMTIKFIPPPTLNAGGTRYVLRDKTITLTPTVSDENVQYLWTPATGLSSNTVKNPVLTGDVDRTYTLQVTDSRGCVTTDQTFVKVSPVLIVPNTFTPNGDGFNDFWDIRGLVAYQDAVIDVFNRYGQPLFHSVGYPKAWEGTYNGQPVPAGTYYYKINTNVNGQVLSGYVVVMR</sequence>
<keyword evidence="5" id="KW-1185">Reference proteome</keyword>
<feature type="domain" description="Ig-like" evidence="2">
    <location>
        <begin position="418"/>
        <end position="497"/>
    </location>
</feature>
<dbReference type="Pfam" id="PF19081">
    <property type="entry name" value="Ig_7"/>
    <property type="match status" value="9"/>
</dbReference>
<protein>
    <submittedName>
        <fullName evidence="4">PKD-like domain-containing protein</fullName>
    </submittedName>
</protein>